<name>A0A833ZLR3_9CHIR</name>
<sequence length="141" mass="15628">MMCLEVGLFGFLVIGTLCVAWICVTFSLVKLGKFSIITFSNRFSIPCSSSSPSGIPIIWILLHFILSCISLNPSSFFLSLFSFSCSFWVFSSTLSSSSLIRSFASSILLFIPSAVFFSSEIVFFISSWPLLIVSISFFMLM</sequence>
<protein>
    <submittedName>
        <fullName evidence="2">Uncharacterized protein</fullName>
    </submittedName>
</protein>
<dbReference type="EMBL" id="JABVXQ010000008">
    <property type="protein sequence ID" value="KAF6094889.1"/>
    <property type="molecule type" value="Genomic_DNA"/>
</dbReference>
<keyword evidence="1" id="KW-1133">Transmembrane helix</keyword>
<reference evidence="2 3" key="1">
    <citation type="journal article" date="2020" name="Nature">
        <title>Six reference-quality genomes reveal evolution of bat adaptations.</title>
        <authorList>
            <person name="Jebb D."/>
            <person name="Huang Z."/>
            <person name="Pippel M."/>
            <person name="Hughes G.M."/>
            <person name="Lavrichenko K."/>
            <person name="Devanna P."/>
            <person name="Winkler S."/>
            <person name="Jermiin L.S."/>
            <person name="Skirmuntt E.C."/>
            <person name="Katzourakis A."/>
            <person name="Burkitt-Gray L."/>
            <person name="Ray D.A."/>
            <person name="Sullivan K.A.M."/>
            <person name="Roscito J.G."/>
            <person name="Kirilenko B.M."/>
            <person name="Davalos L.M."/>
            <person name="Corthals A.P."/>
            <person name="Power M.L."/>
            <person name="Jones G."/>
            <person name="Ransome R.D."/>
            <person name="Dechmann D.K.N."/>
            <person name="Locatelli A.G."/>
            <person name="Puechmaille S.J."/>
            <person name="Fedrigo O."/>
            <person name="Jarvis E.D."/>
            <person name="Hiller M."/>
            <person name="Vernes S.C."/>
            <person name="Myers E.W."/>
            <person name="Teeling E.C."/>
        </authorList>
    </citation>
    <scope>NUCLEOTIDE SEQUENCE [LARGE SCALE GENOMIC DNA]</scope>
    <source>
        <strain evidence="2">Bat1K_MPI-CBG_1</strain>
    </source>
</reference>
<evidence type="ECO:0000313" key="2">
    <source>
        <dbReference type="EMBL" id="KAF6094889.1"/>
    </source>
</evidence>
<keyword evidence="1" id="KW-0472">Membrane</keyword>
<comment type="caution">
    <text evidence="2">The sequence shown here is derived from an EMBL/GenBank/DDBJ whole genome shotgun (WGS) entry which is preliminary data.</text>
</comment>
<evidence type="ECO:0000256" key="1">
    <source>
        <dbReference type="SAM" id="Phobius"/>
    </source>
</evidence>
<feature type="transmembrane region" description="Helical" evidence="1">
    <location>
        <begin position="121"/>
        <end position="140"/>
    </location>
</feature>
<gene>
    <name evidence="2" type="ORF">HJG60_011957</name>
</gene>
<dbReference type="AlphaFoldDB" id="A0A833ZLR3"/>
<accession>A0A833ZLR3</accession>
<evidence type="ECO:0000313" key="3">
    <source>
        <dbReference type="Proteomes" id="UP000664940"/>
    </source>
</evidence>
<proteinExistence type="predicted"/>
<dbReference type="Proteomes" id="UP000664940">
    <property type="component" value="Unassembled WGS sequence"/>
</dbReference>
<feature type="transmembrane region" description="Helical" evidence="1">
    <location>
        <begin position="6"/>
        <end position="31"/>
    </location>
</feature>
<organism evidence="2 3">
    <name type="scientific">Phyllostomus discolor</name>
    <name type="common">pale spear-nosed bat</name>
    <dbReference type="NCBI Taxonomy" id="89673"/>
    <lineage>
        <taxon>Eukaryota</taxon>
        <taxon>Metazoa</taxon>
        <taxon>Chordata</taxon>
        <taxon>Craniata</taxon>
        <taxon>Vertebrata</taxon>
        <taxon>Euteleostomi</taxon>
        <taxon>Mammalia</taxon>
        <taxon>Eutheria</taxon>
        <taxon>Laurasiatheria</taxon>
        <taxon>Chiroptera</taxon>
        <taxon>Yangochiroptera</taxon>
        <taxon>Phyllostomidae</taxon>
        <taxon>Phyllostominae</taxon>
        <taxon>Phyllostomus</taxon>
    </lineage>
</organism>
<feature type="transmembrane region" description="Helical" evidence="1">
    <location>
        <begin position="98"/>
        <end position="115"/>
    </location>
</feature>
<keyword evidence="1" id="KW-0812">Transmembrane</keyword>